<evidence type="ECO:0000256" key="1">
    <source>
        <dbReference type="ARBA" id="ARBA00004123"/>
    </source>
</evidence>
<proteinExistence type="predicted"/>
<evidence type="ECO:0000256" key="5">
    <source>
        <dbReference type="SAM" id="MobiDB-lite"/>
    </source>
</evidence>
<evidence type="ECO:0000313" key="7">
    <source>
        <dbReference type="EMBL" id="QBM86770.1"/>
    </source>
</evidence>
<feature type="region of interest" description="Disordered" evidence="5">
    <location>
        <begin position="1692"/>
        <end position="1781"/>
    </location>
</feature>
<organism evidence="7 8">
    <name type="scientific">Metschnikowia aff. pulcherrima</name>
    <dbReference type="NCBI Taxonomy" id="2163413"/>
    <lineage>
        <taxon>Eukaryota</taxon>
        <taxon>Fungi</taxon>
        <taxon>Dikarya</taxon>
        <taxon>Ascomycota</taxon>
        <taxon>Saccharomycotina</taxon>
        <taxon>Pichiomycetes</taxon>
        <taxon>Metschnikowiaceae</taxon>
        <taxon>Metschnikowia</taxon>
    </lineage>
</organism>
<evidence type="ECO:0000313" key="8">
    <source>
        <dbReference type="Proteomes" id="UP000292447"/>
    </source>
</evidence>
<protein>
    <submittedName>
        <fullName evidence="7">Nucleoprotein TPR</fullName>
    </submittedName>
</protein>
<dbReference type="GO" id="GO:0006406">
    <property type="term" value="P:mRNA export from nucleus"/>
    <property type="evidence" value="ECO:0007669"/>
    <property type="project" value="TreeGrafter"/>
</dbReference>
<feature type="region of interest" description="Disordered" evidence="5">
    <location>
        <begin position="1"/>
        <end position="109"/>
    </location>
</feature>
<keyword evidence="8" id="KW-1185">Reference proteome</keyword>
<dbReference type="GO" id="GO:0005643">
    <property type="term" value="C:nuclear pore"/>
    <property type="evidence" value="ECO:0007669"/>
    <property type="project" value="TreeGrafter"/>
</dbReference>
<feature type="coiled-coil region" evidence="4">
    <location>
        <begin position="1460"/>
        <end position="1573"/>
    </location>
</feature>
<dbReference type="STRING" id="2163413.A0A4P6XHY2"/>
<gene>
    <name evidence="7" type="primary">MPUL0A14170</name>
    <name evidence="7" type="ORF">METSCH_A14170</name>
</gene>
<dbReference type="PANTHER" id="PTHR18898">
    <property type="entry name" value="NUCLEOPROTEIN TPR-RELATED"/>
    <property type="match status" value="1"/>
</dbReference>
<feature type="coiled-coil region" evidence="4">
    <location>
        <begin position="617"/>
        <end position="679"/>
    </location>
</feature>
<name>A0A4P6XHY2_9ASCO</name>
<feature type="compositionally biased region" description="Polar residues" evidence="5">
    <location>
        <begin position="152"/>
        <end position="166"/>
    </location>
</feature>
<comment type="subcellular location">
    <subcellularLocation>
        <location evidence="1">Nucleus</location>
    </subcellularLocation>
</comment>
<evidence type="ECO:0000256" key="2">
    <source>
        <dbReference type="ARBA" id="ARBA00023054"/>
    </source>
</evidence>
<sequence>MDSKMPPGVDSASAKTEPADQNPDSSQNVNDTPQTASAAQGGADHASEPVPAPLGQNSDAPGPHSETATQEPDAADEPALSAVPASDVQMGENDVPLERVETENEANSSISNINQASLRSFATPLKLLPPLKDIEHITTPKSFGVAKDDTQSRATFKSSPVQTQSTMQLTNLEEAEEDAYDATANDTFANTGGPLQRYNPERNGSNSKEADTAAAFLDVEVSALLLCGDDFVAKVAQRAKTFLGLQSELSFYKLNHEQMSQVQLRKYEQLQQRLDNCSEANKALVSENETNSYELSNKNNMIAELRSQNSQLLEKLQGFESAAQVSRSGESSKANEIFQLNEEVSSLARMNAENGQRISELTRDLNDSASETFSLKLELSKATNELVYIKSQKDWYEAQLKSIQDKYTDLIKKHESDSIKDSNKISALAVQNETLTTLKDSLQEQLRDLQEKLEQVSSTKLDIENKLETQGLRLSKESELKSQKLELLNVQLEEKQERILQLESYADDLKSSTAGSIETLQRELNEKENQIVRLEERLRRAEDALDSELHRETMLPKLAPSAEMILQENGLGISLSTLYTEFNRIKKELILEKSQKENIAAQLQHFISELDSKKPAIANYRNQILHYEENLREILEKMEAVRAGKTESEKECSRLRNRLASYEAEIRSIRQLSKDLGRQLCFYLIYSKIREGNEDPLSAHEKKVIDQILAKSGNQDHVGESDTDQIITERLLSFASVIDLQKKNEELITTVRLLGKQLEERDSELSSFEAAAVEEAKEAILTLQSELDSVSLKYDALAKEREMLRSLRGGSLFSDDNQIDLRHLQEAKADFHAKVQESERDFRSIQSQSETKIREFSDNLMELKSTNEDLKSRLNAAEHSVEISENRLENTRKLFENSRRENEHFHRETVFWKEQASKLESSLVDKSNELLEAERSLQVATAQNINFQTDKVVWDSLRSSLTDEIQYLKRDKEQLHSFVLNLQTILKERELSSAELSKKLTKSMENYQALQEKINEKEDKIHLLSSQSDMALKAQNAKLEQVNELSQRLLEARSRIAEKQVVIDNLKKEIATGGPKLSNARMSTLVTSHGPVEDGSPILASEYNDLKDALKVAESEVTEFGLIAKSAEDALARATQSFDEFREETASKISAVEAEKSKLIEEVESKKKQVEHLEDELRQQKLQTSVQLQDLQAKLQESTFKSDSFDEMKQDFEKRIQYMNQDLESQASVSNDLQKRYESKVSESELLNLQLAQQKQQIIEQIAEIESLTTRLKLAETESMNKEEKLSEFLSGQQEELQNTQTKLRDLQYQYDLALTQIQLQKPFAGSEDLDTSDNARQVISYLRAEKESAEAKAAKACDQVSQLRVQLDGVSAELEASKSHISRLESVKLELDDANKDHARLLEQLEQLNILRESNKTLRTESESRLERINALQAEIDSMSKSTPTTDDDPGALIRTQELKLLKEENERLKHQSNGFTELENYKQRFESLKLEFIAKLSTHRNKNKDLEKRVIEVKQQLDAIRIELSTLKSSDNSLAIREQLKQVEADKAESEKKLRAEIKLLKSDFDKLKADASSTLRAKLAAAKSGLGLSGSDTEARIKEKLEAEWKQKFKSYQVDLDKAVELRVQERLTEMNHSTSDQVQERLRKDYEEKINSLTHSFEERLAELKANSESMATRYEFKLKVLNRKLEKLENSTPQPEQSNDSQSPLRSVNKQQATGNLGHHPVNEDAPVASRASNGEELTKEVLNTTVKDSSEQNLGKKRPLSQGNPPTIYFKRSKD</sequence>
<feature type="coiled-coil region" evidence="4">
    <location>
        <begin position="1248"/>
        <end position="1310"/>
    </location>
</feature>
<dbReference type="InterPro" id="IPR057974">
    <property type="entry name" value="NUA/TPR/MLP1-2-like_dom"/>
</dbReference>
<feature type="coiled-coil region" evidence="4">
    <location>
        <begin position="993"/>
        <end position="1069"/>
    </location>
</feature>
<feature type="coiled-coil region" evidence="4">
    <location>
        <begin position="267"/>
        <end position="322"/>
    </location>
</feature>
<dbReference type="PANTHER" id="PTHR18898:SF2">
    <property type="entry name" value="NUCLEOPROTEIN TPR"/>
    <property type="match status" value="1"/>
</dbReference>
<keyword evidence="2 4" id="KW-0175">Coiled coil</keyword>
<reference evidence="8" key="1">
    <citation type="submission" date="2019-03" db="EMBL/GenBank/DDBJ databases">
        <title>Snf2 controls pulcherriminic acid biosynthesis and connects pigmentation and antifungal activity of the yeast Metschnikowia pulcherrima.</title>
        <authorList>
            <person name="Gore-Lloyd D."/>
            <person name="Sumann I."/>
            <person name="Brachmann A.O."/>
            <person name="Schneeberger K."/>
            <person name="Ortiz-Merino R.A."/>
            <person name="Moreno-Beltran M."/>
            <person name="Schlaefli M."/>
            <person name="Kirner P."/>
            <person name="Santos Kron A."/>
            <person name="Wolfe K.H."/>
            <person name="Piel J."/>
            <person name="Ahrens C.H."/>
            <person name="Henk D."/>
            <person name="Freimoser F.M."/>
        </authorList>
    </citation>
    <scope>NUCLEOTIDE SEQUENCE [LARGE SCALE GENOMIC DNA]</scope>
    <source>
        <strain evidence="8">APC 1.2</strain>
    </source>
</reference>
<accession>A0A4P6XHY2</accession>
<evidence type="ECO:0000259" key="6">
    <source>
        <dbReference type="Pfam" id="PF25785"/>
    </source>
</evidence>
<dbReference type="Pfam" id="PF25785">
    <property type="entry name" value="TPR"/>
    <property type="match status" value="1"/>
</dbReference>
<feature type="compositionally biased region" description="Polar residues" evidence="5">
    <location>
        <begin position="22"/>
        <end position="38"/>
    </location>
</feature>
<dbReference type="EMBL" id="CP034456">
    <property type="protein sequence ID" value="QBM86770.1"/>
    <property type="molecule type" value="Genomic_DNA"/>
</dbReference>
<feature type="coiled-coil region" evidence="4">
    <location>
        <begin position="1347"/>
        <end position="1422"/>
    </location>
</feature>
<evidence type="ECO:0000256" key="3">
    <source>
        <dbReference type="ARBA" id="ARBA00023242"/>
    </source>
</evidence>
<feature type="compositionally biased region" description="Polar residues" evidence="5">
    <location>
        <begin position="1695"/>
        <end position="1720"/>
    </location>
</feature>
<feature type="domain" description="NUA/TPR/MLP1-2-like" evidence="6">
    <location>
        <begin position="652"/>
        <end position="762"/>
    </location>
</feature>
<dbReference type="Proteomes" id="UP000292447">
    <property type="component" value="Chromosome I"/>
</dbReference>
<keyword evidence="3" id="KW-0539">Nucleus</keyword>
<feature type="coiled-coil region" evidence="4">
    <location>
        <begin position="821"/>
        <end position="943"/>
    </location>
</feature>
<dbReference type="GO" id="GO:0017056">
    <property type="term" value="F:structural constituent of nuclear pore"/>
    <property type="evidence" value="ECO:0007669"/>
    <property type="project" value="TreeGrafter"/>
</dbReference>
<feature type="compositionally biased region" description="Polar residues" evidence="5">
    <location>
        <begin position="1747"/>
        <end position="1759"/>
    </location>
</feature>
<feature type="region of interest" description="Disordered" evidence="5">
    <location>
        <begin position="146"/>
        <end position="166"/>
    </location>
</feature>
<feature type="coiled-coil region" evidence="4">
    <location>
        <begin position="432"/>
        <end position="551"/>
    </location>
</feature>
<feature type="coiled-coil region" evidence="4">
    <location>
        <begin position="1124"/>
        <end position="1194"/>
    </location>
</feature>
<evidence type="ECO:0000256" key="4">
    <source>
        <dbReference type="SAM" id="Coils"/>
    </source>
</evidence>